<dbReference type="GO" id="GO:0005829">
    <property type="term" value="C:cytosol"/>
    <property type="evidence" value="ECO:0007669"/>
    <property type="project" value="TreeGrafter"/>
</dbReference>
<keyword evidence="3" id="KW-1185">Reference proteome</keyword>
<dbReference type="PANTHER" id="PTHR12735:SF27">
    <property type="entry name" value="BOLA-LIKE PROTEIN 2"/>
    <property type="match status" value="1"/>
</dbReference>
<dbReference type="OMA" id="VHAFSQK"/>
<dbReference type="PIRSF" id="PIRSF003113">
    <property type="entry name" value="BolA"/>
    <property type="match status" value="1"/>
</dbReference>
<dbReference type="GO" id="GO:0051604">
    <property type="term" value="P:protein maturation"/>
    <property type="evidence" value="ECO:0007669"/>
    <property type="project" value="InterPro"/>
</dbReference>
<dbReference type="GO" id="GO:0051537">
    <property type="term" value="F:2 iron, 2 sulfur cluster binding"/>
    <property type="evidence" value="ECO:0007669"/>
    <property type="project" value="InterPro"/>
</dbReference>
<proteinExistence type="inferred from homology"/>
<dbReference type="GO" id="GO:0006879">
    <property type="term" value="P:intracellular iron ion homeostasis"/>
    <property type="evidence" value="ECO:0007669"/>
    <property type="project" value="InterPro"/>
</dbReference>
<comment type="similarity">
    <text evidence="1">Belongs to the BolA/IbaG family.</text>
</comment>
<gene>
    <name evidence="2" type="ORF">BCR37DRAFT_248625</name>
</gene>
<dbReference type="EMBL" id="MCFI01000004">
    <property type="protein sequence ID" value="ORY85723.1"/>
    <property type="molecule type" value="Genomic_DNA"/>
</dbReference>
<dbReference type="GO" id="GO:0005634">
    <property type="term" value="C:nucleus"/>
    <property type="evidence" value="ECO:0007669"/>
    <property type="project" value="TreeGrafter"/>
</dbReference>
<dbReference type="Proteomes" id="UP000193685">
    <property type="component" value="Unassembled WGS sequence"/>
</dbReference>
<evidence type="ECO:0000313" key="2">
    <source>
        <dbReference type="EMBL" id="ORY85723.1"/>
    </source>
</evidence>
<reference evidence="2 3" key="1">
    <citation type="submission" date="2016-07" db="EMBL/GenBank/DDBJ databases">
        <title>Pervasive Adenine N6-methylation of Active Genes in Fungi.</title>
        <authorList>
            <consortium name="DOE Joint Genome Institute"/>
            <person name="Mondo S.J."/>
            <person name="Dannebaum R.O."/>
            <person name="Kuo R.C."/>
            <person name="Labutti K."/>
            <person name="Haridas S."/>
            <person name="Kuo A."/>
            <person name="Salamov A."/>
            <person name="Ahrendt S.R."/>
            <person name="Lipzen A."/>
            <person name="Sullivan W."/>
            <person name="Andreopoulos W.B."/>
            <person name="Clum A."/>
            <person name="Lindquist E."/>
            <person name="Daum C."/>
            <person name="Ramamoorthy G.K."/>
            <person name="Gryganskyi A."/>
            <person name="Culley D."/>
            <person name="Magnuson J.K."/>
            <person name="James T.Y."/>
            <person name="O'Malley M.A."/>
            <person name="Stajich J.E."/>
            <person name="Spatafora J.W."/>
            <person name="Visel A."/>
            <person name="Grigoriev I.V."/>
        </authorList>
    </citation>
    <scope>NUCLEOTIDE SEQUENCE [LARGE SCALE GENOMIC DNA]</scope>
    <source>
        <strain evidence="2 3">12-1054</strain>
    </source>
</reference>
<dbReference type="RefSeq" id="XP_040727205.1">
    <property type="nucleotide sequence ID" value="XM_040866603.1"/>
</dbReference>
<evidence type="ECO:0000256" key="1">
    <source>
        <dbReference type="RuleBase" id="RU003860"/>
    </source>
</evidence>
<dbReference type="InterPro" id="IPR045115">
    <property type="entry name" value="BOL2"/>
</dbReference>
<name>A0A1Y2FP25_PROLT</name>
<dbReference type="InterPro" id="IPR036065">
    <property type="entry name" value="BolA-like_sf"/>
</dbReference>
<dbReference type="PANTHER" id="PTHR12735">
    <property type="entry name" value="BOLA-LIKE PROTEIN-RELATED"/>
    <property type="match status" value="1"/>
</dbReference>
<dbReference type="Gene3D" id="3.10.20.90">
    <property type="entry name" value="Phosphatidylinositol 3-kinase Catalytic Subunit, Chain A, domain 1"/>
    <property type="match status" value="1"/>
</dbReference>
<dbReference type="SUPFAM" id="SSF82657">
    <property type="entry name" value="BolA-like"/>
    <property type="match status" value="1"/>
</dbReference>
<dbReference type="OrthoDB" id="4983at2759"/>
<accession>A0A1Y2FP25</accession>
<evidence type="ECO:0000313" key="3">
    <source>
        <dbReference type="Proteomes" id="UP000193685"/>
    </source>
</evidence>
<dbReference type="GeneID" id="63783202"/>
<dbReference type="AlphaFoldDB" id="A0A1Y2FP25"/>
<comment type="caution">
    <text evidence="2">The sequence shown here is derived from an EMBL/GenBank/DDBJ whole genome shotgun (WGS) entry which is preliminary data.</text>
</comment>
<dbReference type="Pfam" id="PF01722">
    <property type="entry name" value="BolA"/>
    <property type="match status" value="1"/>
</dbReference>
<protein>
    <submittedName>
        <fullName evidence="2">Bola protein</fullName>
    </submittedName>
</protein>
<organism evidence="2 3">
    <name type="scientific">Protomyces lactucae-debilis</name>
    <dbReference type="NCBI Taxonomy" id="2754530"/>
    <lineage>
        <taxon>Eukaryota</taxon>
        <taxon>Fungi</taxon>
        <taxon>Dikarya</taxon>
        <taxon>Ascomycota</taxon>
        <taxon>Taphrinomycotina</taxon>
        <taxon>Taphrinomycetes</taxon>
        <taxon>Taphrinales</taxon>
        <taxon>Protomycetaceae</taxon>
        <taxon>Protomyces</taxon>
    </lineage>
</organism>
<sequence length="97" mass="10806">MAEDTSAPSTTSGVDRQQLDTAIRSRLAATHVEIEDISGGCGQAYEVVIVSGKFEGLRTLQRHKLVMKELMEEVKAVHAFTQRDYTPAEWQQIKDAE</sequence>
<dbReference type="InterPro" id="IPR002634">
    <property type="entry name" value="BolA"/>
</dbReference>
<dbReference type="STRING" id="56484.A0A1Y2FP25"/>